<keyword evidence="3" id="KW-1185">Reference proteome</keyword>
<reference evidence="2 3" key="1">
    <citation type="submission" date="2010-04" db="EMBL/GenBank/DDBJ databases">
        <authorList>
            <person name="Muzny D."/>
            <person name="Qin X."/>
            <person name="Deng J."/>
            <person name="Jiang H."/>
            <person name="Liu Y."/>
            <person name="Qu J."/>
            <person name="Song X.-Z."/>
            <person name="Zhang L."/>
            <person name="Thornton R."/>
            <person name="Coyle M."/>
            <person name="Francisco L."/>
            <person name="Jackson L."/>
            <person name="Javaid M."/>
            <person name="Korchina V."/>
            <person name="Kovar C."/>
            <person name="Mata R."/>
            <person name="Mathew T."/>
            <person name="Ngo R."/>
            <person name="Nguyen L."/>
            <person name="Nguyen N."/>
            <person name="Okwuonu G."/>
            <person name="Ongeri F."/>
            <person name="Pham C."/>
            <person name="Simmons D."/>
            <person name="Wilczek-Boney K."/>
            <person name="Hale W."/>
            <person name="Jakkamsetti A."/>
            <person name="Pham P."/>
            <person name="Ruth R."/>
            <person name="San Lucas F."/>
            <person name="Warren J."/>
            <person name="Zhang J."/>
            <person name="Zhao Z."/>
            <person name="Zhou C."/>
            <person name="Zhu D."/>
            <person name="Lee S."/>
            <person name="Bess C."/>
            <person name="Blankenburg K."/>
            <person name="Forbes L."/>
            <person name="Fu Q."/>
            <person name="Gubbala S."/>
            <person name="Hirani K."/>
            <person name="Jayaseelan J.C."/>
            <person name="Lara F."/>
            <person name="Munidasa M."/>
            <person name="Palculict T."/>
            <person name="Patil S."/>
            <person name="Pu L.-L."/>
            <person name="Saada N."/>
            <person name="Tang L."/>
            <person name="Weissenberger G."/>
            <person name="Zhu Y."/>
            <person name="Hemphill L."/>
            <person name="Shang Y."/>
            <person name="Youmans B."/>
            <person name="Ayvaz T."/>
            <person name="Ross M."/>
            <person name="Santibanez J."/>
            <person name="Aqrawi P."/>
            <person name="Gross S."/>
            <person name="Joshi V."/>
            <person name="Fowler G."/>
            <person name="Nazareth L."/>
            <person name="Reid J."/>
            <person name="Worley K."/>
            <person name="Petrosino J."/>
            <person name="Highlander S."/>
            <person name="Gibbs R."/>
        </authorList>
    </citation>
    <scope>NUCLEOTIDE SEQUENCE [LARGE SCALE GENOMIC DNA]</scope>
    <source>
        <strain evidence="2 3">ATCC BAA-614</strain>
    </source>
</reference>
<gene>
    <name evidence="2" type="ORF">HMPREF0591_0540</name>
</gene>
<sequence>MGAADIQFASATHYHAADQFQRLAELGEHGSHGLGFSAAELAKRDDEYVRDLYGWAHHYQSWDVIIGRIQLHNPVQHQRPPDKPGQLRCWRGGSALLEALYISDRTRDAGPLRATLSGKYGVPCDVGYPAYTQADWDNRTQTEKLDPRNESSSWAQVGLYPPGKTAPRRFFTATVPPGQDLSKRLQTWTEQT</sequence>
<dbReference type="HOGENOM" id="CLU_1413805_0_0_11"/>
<evidence type="ECO:0000313" key="2">
    <source>
        <dbReference type="EMBL" id="EFG79563.1"/>
    </source>
</evidence>
<name>D5P2Z6_9MYCO</name>
<dbReference type="EMBL" id="ADNV01000067">
    <property type="protein sequence ID" value="EFG79563.1"/>
    <property type="molecule type" value="Genomic_DNA"/>
</dbReference>
<dbReference type="Proteomes" id="UP000003653">
    <property type="component" value="Unassembled WGS sequence"/>
</dbReference>
<proteinExistence type="predicted"/>
<protein>
    <submittedName>
        <fullName evidence="2">Uncharacterized protein</fullName>
    </submittedName>
</protein>
<evidence type="ECO:0000256" key="1">
    <source>
        <dbReference type="SAM" id="MobiDB-lite"/>
    </source>
</evidence>
<dbReference type="AlphaFoldDB" id="D5P2Z6"/>
<evidence type="ECO:0000313" key="3">
    <source>
        <dbReference type="Proteomes" id="UP000003653"/>
    </source>
</evidence>
<accession>D5P2Z6</accession>
<organism evidence="2 3">
    <name type="scientific">Mycobacterium parascrofulaceum ATCC BAA-614</name>
    <dbReference type="NCBI Taxonomy" id="525368"/>
    <lineage>
        <taxon>Bacteria</taxon>
        <taxon>Bacillati</taxon>
        <taxon>Actinomycetota</taxon>
        <taxon>Actinomycetes</taxon>
        <taxon>Mycobacteriales</taxon>
        <taxon>Mycobacteriaceae</taxon>
        <taxon>Mycobacterium</taxon>
        <taxon>Mycobacterium simiae complex</taxon>
    </lineage>
</organism>
<feature type="region of interest" description="Disordered" evidence="1">
    <location>
        <begin position="142"/>
        <end position="167"/>
    </location>
</feature>
<comment type="caution">
    <text evidence="2">The sequence shown here is derived from an EMBL/GenBank/DDBJ whole genome shotgun (WGS) entry which is preliminary data.</text>
</comment>